<organism evidence="3 4">
    <name type="scientific">Streptomyces lonegramiae</name>
    <dbReference type="NCBI Taxonomy" id="3075524"/>
    <lineage>
        <taxon>Bacteria</taxon>
        <taxon>Bacillati</taxon>
        <taxon>Actinomycetota</taxon>
        <taxon>Actinomycetes</taxon>
        <taxon>Kitasatosporales</taxon>
        <taxon>Streptomycetaceae</taxon>
        <taxon>Streptomyces</taxon>
    </lineage>
</organism>
<dbReference type="EC" id="1.1.1.-" evidence="3"/>
<evidence type="ECO:0000313" key="4">
    <source>
        <dbReference type="Proteomes" id="UP001180754"/>
    </source>
</evidence>
<dbReference type="PANTHER" id="PTHR43625">
    <property type="entry name" value="AFLATOXIN B1 ALDEHYDE REDUCTASE"/>
    <property type="match status" value="1"/>
</dbReference>
<comment type="caution">
    <text evidence="3">The sequence shown here is derived from an EMBL/GenBank/DDBJ whole genome shotgun (WGS) entry which is preliminary data.</text>
</comment>
<evidence type="ECO:0000256" key="1">
    <source>
        <dbReference type="ARBA" id="ARBA00023002"/>
    </source>
</evidence>
<feature type="domain" description="NADP-dependent oxidoreductase" evidence="2">
    <location>
        <begin position="16"/>
        <end position="316"/>
    </location>
</feature>
<dbReference type="Proteomes" id="UP001180754">
    <property type="component" value="Unassembled WGS sequence"/>
</dbReference>
<evidence type="ECO:0000313" key="3">
    <source>
        <dbReference type="EMBL" id="MDT0541636.1"/>
    </source>
</evidence>
<dbReference type="EMBL" id="JAVRFD010000001">
    <property type="protein sequence ID" value="MDT0541636.1"/>
    <property type="molecule type" value="Genomic_DNA"/>
</dbReference>
<dbReference type="InterPro" id="IPR023210">
    <property type="entry name" value="NADP_OxRdtase_dom"/>
</dbReference>
<dbReference type="Gene3D" id="3.20.20.100">
    <property type="entry name" value="NADP-dependent oxidoreductase domain"/>
    <property type="match status" value="1"/>
</dbReference>
<dbReference type="PANTHER" id="PTHR43625:SF40">
    <property type="entry name" value="ALDO-KETO REDUCTASE YAKC [NADP(+)]"/>
    <property type="match status" value="1"/>
</dbReference>
<keyword evidence="4" id="KW-1185">Reference proteome</keyword>
<gene>
    <name evidence="3" type="ORF">RND15_02750</name>
</gene>
<dbReference type="InterPro" id="IPR036812">
    <property type="entry name" value="NAD(P)_OxRdtase_dom_sf"/>
</dbReference>
<sequence length="323" mass="34826">MRNTTLGTRGPRVGVIGLGAMGMSFLYDMAAPRDEATSVSVIHQALDLGVTLIDTADVYGPHTNEELVGRALTGRRDRAVLATKVGRVVVDPTGGPDNLPILAGNGRPEHIRASIDASLRRLNTDHVDLYQLHRVDPQVPIEETWGAMAEAVAAGKARHLGLSEVTVEQIQRARAVHPVTTVQSEFSLWTRGVQAEVLPYCRQHGIGLLPYSPLGRGFLAGRFTSFDQLPHNDHRRRLPRFQQDNLWANLAIAAKVREVADRIEATPAQVALAWLVAQGPHVVPIPGTKTPAYLVDNAGAADLRLSPADLADLDAVPPAVGAR</sequence>
<dbReference type="InterPro" id="IPR050791">
    <property type="entry name" value="Aldo-Keto_reductase"/>
</dbReference>
<dbReference type="CDD" id="cd19076">
    <property type="entry name" value="AKR_AKR13A_13D"/>
    <property type="match status" value="1"/>
</dbReference>
<evidence type="ECO:0000259" key="2">
    <source>
        <dbReference type="Pfam" id="PF00248"/>
    </source>
</evidence>
<dbReference type="Pfam" id="PF00248">
    <property type="entry name" value="Aldo_ket_red"/>
    <property type="match status" value="1"/>
</dbReference>
<dbReference type="RefSeq" id="WP_311721913.1">
    <property type="nucleotide sequence ID" value="NZ_JAVRFD010000001.1"/>
</dbReference>
<dbReference type="SUPFAM" id="SSF51430">
    <property type="entry name" value="NAD(P)-linked oxidoreductase"/>
    <property type="match status" value="1"/>
</dbReference>
<protein>
    <submittedName>
        <fullName evidence="3">Aldo/keto reductase</fullName>
        <ecNumber evidence="3">1.1.1.-</ecNumber>
    </submittedName>
</protein>
<dbReference type="GO" id="GO:0016491">
    <property type="term" value="F:oxidoreductase activity"/>
    <property type="evidence" value="ECO:0007669"/>
    <property type="project" value="UniProtKB-KW"/>
</dbReference>
<reference evidence="3" key="1">
    <citation type="submission" date="2024-05" db="EMBL/GenBank/DDBJ databases">
        <title>30 novel species of actinomycetes from the DSMZ collection.</title>
        <authorList>
            <person name="Nouioui I."/>
        </authorList>
    </citation>
    <scope>NUCLEOTIDE SEQUENCE</scope>
    <source>
        <strain evidence="3">DSM 41529</strain>
    </source>
</reference>
<accession>A0ABU2X6V1</accession>
<name>A0ABU2X6V1_9ACTN</name>
<proteinExistence type="predicted"/>
<keyword evidence="1 3" id="KW-0560">Oxidoreductase</keyword>